<evidence type="ECO:0000313" key="3">
    <source>
        <dbReference type="Proteomes" id="UP000318081"/>
    </source>
</evidence>
<proteinExistence type="predicted"/>
<dbReference type="EMBL" id="CP036432">
    <property type="protein sequence ID" value="QDV85010.1"/>
    <property type="molecule type" value="Genomic_DNA"/>
</dbReference>
<evidence type="ECO:0000313" key="2">
    <source>
        <dbReference type="EMBL" id="QDV85010.1"/>
    </source>
</evidence>
<dbReference type="Gene3D" id="2.160.20.80">
    <property type="entry name" value="E3 ubiquitin-protein ligase SopA"/>
    <property type="match status" value="1"/>
</dbReference>
<gene>
    <name evidence="2" type="ORF">TBK1r_39620</name>
</gene>
<dbReference type="RefSeq" id="WP_419580142.1">
    <property type="nucleotide sequence ID" value="NZ_CP036432.1"/>
</dbReference>
<keyword evidence="3" id="KW-1185">Reference proteome</keyword>
<protein>
    <submittedName>
        <fullName evidence="2">Pentapeptide repeats (8 copies)</fullName>
    </submittedName>
</protein>
<evidence type="ECO:0000256" key="1">
    <source>
        <dbReference type="ARBA" id="ARBA00022737"/>
    </source>
</evidence>
<reference evidence="2 3" key="1">
    <citation type="submission" date="2019-02" db="EMBL/GenBank/DDBJ databases">
        <title>Deep-cultivation of Planctomycetes and their phenomic and genomic characterization uncovers novel biology.</title>
        <authorList>
            <person name="Wiegand S."/>
            <person name="Jogler M."/>
            <person name="Boedeker C."/>
            <person name="Pinto D."/>
            <person name="Vollmers J."/>
            <person name="Rivas-Marin E."/>
            <person name="Kohn T."/>
            <person name="Peeters S.H."/>
            <person name="Heuer A."/>
            <person name="Rast P."/>
            <person name="Oberbeckmann S."/>
            <person name="Bunk B."/>
            <person name="Jeske O."/>
            <person name="Meyerdierks A."/>
            <person name="Storesund J.E."/>
            <person name="Kallscheuer N."/>
            <person name="Luecker S."/>
            <person name="Lage O.M."/>
            <person name="Pohl T."/>
            <person name="Merkel B.J."/>
            <person name="Hornburger P."/>
            <person name="Mueller R.-W."/>
            <person name="Bruemmer F."/>
            <person name="Labrenz M."/>
            <person name="Spormann A.M."/>
            <person name="Op den Camp H."/>
            <person name="Overmann J."/>
            <person name="Amann R."/>
            <person name="Jetten M.S.M."/>
            <person name="Mascher T."/>
            <person name="Medema M.H."/>
            <person name="Devos D.P."/>
            <person name="Kaster A.-K."/>
            <person name="Ovreas L."/>
            <person name="Rohde M."/>
            <person name="Galperin M.Y."/>
            <person name="Jogler C."/>
        </authorList>
    </citation>
    <scope>NUCLEOTIDE SEQUENCE [LARGE SCALE GENOMIC DNA]</scope>
    <source>
        <strain evidence="2 3">TBK1r</strain>
    </source>
</reference>
<keyword evidence="1" id="KW-0677">Repeat</keyword>
<dbReference type="InterPro" id="IPR001646">
    <property type="entry name" value="5peptide_repeat"/>
</dbReference>
<name>A0ABX5XUC4_9BACT</name>
<accession>A0ABX5XUC4</accession>
<dbReference type="PANTHER" id="PTHR47485">
    <property type="entry name" value="THYLAKOID LUMENAL 17.4 KDA PROTEIN, CHLOROPLASTIC"/>
    <property type="match status" value="1"/>
</dbReference>
<dbReference type="Proteomes" id="UP000318081">
    <property type="component" value="Chromosome"/>
</dbReference>
<dbReference type="SUPFAM" id="SSF141571">
    <property type="entry name" value="Pentapeptide repeat-like"/>
    <property type="match status" value="1"/>
</dbReference>
<dbReference type="PANTHER" id="PTHR47485:SF1">
    <property type="entry name" value="THYLAKOID LUMENAL 17.4 KDA PROTEIN, CHLOROPLASTIC"/>
    <property type="match status" value="1"/>
</dbReference>
<organism evidence="2 3">
    <name type="scientific">Stieleria magnilauensis</name>
    <dbReference type="NCBI Taxonomy" id="2527963"/>
    <lineage>
        <taxon>Bacteria</taxon>
        <taxon>Pseudomonadati</taxon>
        <taxon>Planctomycetota</taxon>
        <taxon>Planctomycetia</taxon>
        <taxon>Pirellulales</taxon>
        <taxon>Pirellulaceae</taxon>
        <taxon>Stieleria</taxon>
    </lineage>
</organism>
<dbReference type="Pfam" id="PF00805">
    <property type="entry name" value="Pentapeptide"/>
    <property type="match status" value="1"/>
</dbReference>
<sequence length="176" mass="19953">MAQARASYENSVRRLQKDYLEPGDIPPLPERMPRYDDEQLGVSFFRTFVGEHDDLSNLTLPRTYFGRSEINDALFCNTDLTESCLCWNDFIDVDFSDAVLASCDLRASNFTRVKFNRADLRDADLRRSSFDGCSFENALLDRAIMTPAQLKLMKLTDAQHQVIALTNEDGPEPDGG</sequence>